<comment type="caution">
    <text evidence="2">The sequence shown here is derived from an EMBL/GenBank/DDBJ whole genome shotgun (WGS) entry which is preliminary data.</text>
</comment>
<dbReference type="SUPFAM" id="SSF53474">
    <property type="entry name" value="alpha/beta-Hydrolases"/>
    <property type="match status" value="1"/>
</dbReference>
<dbReference type="Pfam" id="PF01738">
    <property type="entry name" value="DLH"/>
    <property type="match status" value="1"/>
</dbReference>
<accession>A0ABV4NKK5</accession>
<keyword evidence="2" id="KW-0378">Hydrolase</keyword>
<evidence type="ECO:0000313" key="2">
    <source>
        <dbReference type="EMBL" id="MFA0789928.1"/>
    </source>
</evidence>
<dbReference type="RefSeq" id="WP_371842840.1">
    <property type="nucleotide sequence ID" value="NZ_JBGMEL010000004.1"/>
</dbReference>
<feature type="domain" description="Dienelactone hydrolase" evidence="1">
    <location>
        <begin position="64"/>
        <end position="175"/>
    </location>
</feature>
<sequence>MISDIWGLTEALEQLCSRVSIDHKILDPYLGEKMNFESEEAAYQYFMREGGVDNYYSFVNKYIRAQDHKCNVVGFSVGATVAWMLACRDSSAFIEQTACFYGSRVRHFLDERPGKNVDFFLADEEPSLNISDFSRNLSKIPLVNVHQTLFPHGFMNRYSSNFSADAYDRYCDWLRVWLQNRPKWATK</sequence>
<dbReference type="InterPro" id="IPR002925">
    <property type="entry name" value="Dienelactn_hydro"/>
</dbReference>
<evidence type="ECO:0000259" key="1">
    <source>
        <dbReference type="Pfam" id="PF01738"/>
    </source>
</evidence>
<dbReference type="InterPro" id="IPR051049">
    <property type="entry name" value="Dienelactone_hydrolase-like"/>
</dbReference>
<dbReference type="PANTHER" id="PTHR46623">
    <property type="entry name" value="CARBOXYMETHYLENEBUTENOLIDASE-RELATED"/>
    <property type="match status" value="1"/>
</dbReference>
<dbReference type="GO" id="GO:0016787">
    <property type="term" value="F:hydrolase activity"/>
    <property type="evidence" value="ECO:0007669"/>
    <property type="project" value="UniProtKB-KW"/>
</dbReference>
<gene>
    <name evidence="2" type="ORF">ACCI51_05170</name>
</gene>
<dbReference type="Proteomes" id="UP001569414">
    <property type="component" value="Unassembled WGS sequence"/>
</dbReference>
<dbReference type="InterPro" id="IPR029058">
    <property type="entry name" value="AB_hydrolase_fold"/>
</dbReference>
<dbReference type="PANTHER" id="PTHR46623:SF6">
    <property type="entry name" value="ALPHA_BETA-HYDROLASES SUPERFAMILY PROTEIN"/>
    <property type="match status" value="1"/>
</dbReference>
<protein>
    <submittedName>
        <fullName evidence="2">Dienelactone hydrolase family protein</fullName>
    </submittedName>
</protein>
<evidence type="ECO:0000313" key="3">
    <source>
        <dbReference type="Proteomes" id="UP001569414"/>
    </source>
</evidence>
<dbReference type="Gene3D" id="3.40.50.1820">
    <property type="entry name" value="alpha/beta hydrolase"/>
    <property type="match status" value="1"/>
</dbReference>
<reference evidence="2 3" key="1">
    <citation type="submission" date="2024-08" db="EMBL/GenBank/DDBJ databases">
        <authorList>
            <person name="Ishaq N."/>
        </authorList>
    </citation>
    <scope>NUCLEOTIDE SEQUENCE [LARGE SCALE GENOMIC DNA]</scope>
    <source>
        <strain evidence="2 3">JCM 30400</strain>
    </source>
</reference>
<keyword evidence="3" id="KW-1185">Reference proteome</keyword>
<proteinExistence type="predicted"/>
<dbReference type="EMBL" id="JBGMEL010000004">
    <property type="protein sequence ID" value="MFA0789928.1"/>
    <property type="molecule type" value="Genomic_DNA"/>
</dbReference>
<organism evidence="2 3">
    <name type="scientific">Microbulbifer echini</name>
    <dbReference type="NCBI Taxonomy" id="1529067"/>
    <lineage>
        <taxon>Bacteria</taxon>
        <taxon>Pseudomonadati</taxon>
        <taxon>Pseudomonadota</taxon>
        <taxon>Gammaproteobacteria</taxon>
        <taxon>Cellvibrionales</taxon>
        <taxon>Microbulbiferaceae</taxon>
        <taxon>Microbulbifer</taxon>
    </lineage>
</organism>
<name>A0ABV4NKK5_9GAMM</name>